<feature type="domain" description="Pectinesterase catalytic" evidence="9">
    <location>
        <begin position="68"/>
        <end position="185"/>
    </location>
</feature>
<protein>
    <recommendedName>
        <fullName evidence="4">pectinesterase</fullName>
        <ecNumber evidence="4">3.1.1.11</ecNumber>
    </recommendedName>
</protein>
<dbReference type="InterPro" id="IPR011050">
    <property type="entry name" value="Pectin_lyase_fold/virulence"/>
</dbReference>
<dbReference type="SUPFAM" id="SSF51126">
    <property type="entry name" value="Pectin lyase-like"/>
    <property type="match status" value="1"/>
</dbReference>
<keyword evidence="5" id="KW-0964">Secreted</keyword>
<evidence type="ECO:0000256" key="1">
    <source>
        <dbReference type="ARBA" id="ARBA00004191"/>
    </source>
</evidence>
<keyword evidence="7" id="KW-0063">Aspartyl esterase</keyword>
<dbReference type="EC" id="3.1.1.11" evidence="4"/>
<evidence type="ECO:0000256" key="4">
    <source>
        <dbReference type="ARBA" id="ARBA00013229"/>
    </source>
</evidence>
<evidence type="ECO:0000256" key="8">
    <source>
        <dbReference type="SAM" id="SignalP"/>
    </source>
</evidence>
<accession>A0A6A4NPP6</accession>
<feature type="chain" id="PRO_5025492804" description="pectinesterase" evidence="8">
    <location>
        <begin position="28"/>
        <end position="203"/>
    </location>
</feature>
<evidence type="ECO:0000256" key="5">
    <source>
        <dbReference type="ARBA" id="ARBA00022512"/>
    </source>
</evidence>
<keyword evidence="11" id="KW-1185">Reference proteome</keyword>
<evidence type="ECO:0000313" key="11">
    <source>
        <dbReference type="Proteomes" id="UP000447434"/>
    </source>
</evidence>
<keyword evidence="8" id="KW-0732">Signal</keyword>
<evidence type="ECO:0000256" key="6">
    <source>
        <dbReference type="ARBA" id="ARBA00022801"/>
    </source>
</evidence>
<dbReference type="PANTHER" id="PTHR31321">
    <property type="entry name" value="ACYL-COA THIOESTER HYDROLASE YBHC-RELATED"/>
    <property type="match status" value="1"/>
</dbReference>
<evidence type="ECO:0000256" key="7">
    <source>
        <dbReference type="ARBA" id="ARBA00023085"/>
    </source>
</evidence>
<evidence type="ECO:0000256" key="2">
    <source>
        <dbReference type="ARBA" id="ARBA00005184"/>
    </source>
</evidence>
<dbReference type="InterPro" id="IPR012334">
    <property type="entry name" value="Pectin_lyas_fold"/>
</dbReference>
<feature type="signal peptide" evidence="8">
    <location>
        <begin position="1"/>
        <end position="27"/>
    </location>
</feature>
<dbReference type="GO" id="GO:0045490">
    <property type="term" value="P:pectin catabolic process"/>
    <property type="evidence" value="ECO:0007669"/>
    <property type="project" value="UniProtKB-UniPathway"/>
</dbReference>
<comment type="similarity">
    <text evidence="3">Belongs to the pectinesterase family.</text>
</comment>
<comment type="subcellular location">
    <subcellularLocation>
        <location evidence="1">Secreted</location>
        <location evidence="1">Cell wall</location>
    </subcellularLocation>
</comment>
<keyword evidence="6" id="KW-0378">Hydrolase</keyword>
<dbReference type="GO" id="GO:0042545">
    <property type="term" value="P:cell wall modification"/>
    <property type="evidence" value="ECO:0007669"/>
    <property type="project" value="InterPro"/>
</dbReference>
<evidence type="ECO:0000259" key="9">
    <source>
        <dbReference type="Pfam" id="PF01095"/>
    </source>
</evidence>
<dbReference type="Gene3D" id="2.160.20.10">
    <property type="entry name" value="Single-stranded right-handed beta-helix, Pectin lyase-like"/>
    <property type="match status" value="1"/>
</dbReference>
<comment type="pathway">
    <text evidence="2">Glycan metabolism; pectin degradation; 2-dehydro-3-deoxy-D-gluconate from pectin: step 1/5.</text>
</comment>
<dbReference type="PANTHER" id="PTHR31321:SF87">
    <property type="entry name" value="PECTINESTERASE 63-RELATED"/>
    <property type="match status" value="1"/>
</dbReference>
<dbReference type="OrthoDB" id="1606204at2759"/>
<dbReference type="InterPro" id="IPR000070">
    <property type="entry name" value="Pectinesterase_cat"/>
</dbReference>
<gene>
    <name evidence="10" type="ORF">Lalb_Chr17g0341731</name>
</gene>
<comment type="caution">
    <text evidence="10">The sequence shown here is derived from an EMBL/GenBank/DDBJ whole genome shotgun (WGS) entry which is preliminary data.</text>
</comment>
<dbReference type="EMBL" id="WOCE01000017">
    <property type="protein sequence ID" value="KAE9595716.1"/>
    <property type="molecule type" value="Genomic_DNA"/>
</dbReference>
<evidence type="ECO:0000313" key="10">
    <source>
        <dbReference type="EMBL" id="KAE9595716.1"/>
    </source>
</evidence>
<dbReference type="Pfam" id="PF01095">
    <property type="entry name" value="Pectinesterase"/>
    <property type="match status" value="1"/>
</dbReference>
<reference evidence="11" key="1">
    <citation type="journal article" date="2020" name="Nat. Commun.">
        <title>Genome sequence of the cluster root forming white lupin.</title>
        <authorList>
            <person name="Hufnagel B."/>
            <person name="Marques A."/>
            <person name="Soriano A."/>
            <person name="Marques L."/>
            <person name="Divol F."/>
            <person name="Doumas P."/>
            <person name="Sallet E."/>
            <person name="Mancinotti D."/>
            <person name="Carrere S."/>
            <person name="Marande W."/>
            <person name="Arribat S."/>
            <person name="Keller J."/>
            <person name="Huneau C."/>
            <person name="Blein T."/>
            <person name="Aime D."/>
            <person name="Laguerre M."/>
            <person name="Taylor J."/>
            <person name="Schubert V."/>
            <person name="Nelson M."/>
            <person name="Geu-Flores F."/>
            <person name="Crespi M."/>
            <person name="Gallardo-Guerrero K."/>
            <person name="Delaux P.-M."/>
            <person name="Salse J."/>
            <person name="Berges H."/>
            <person name="Guyot R."/>
            <person name="Gouzy J."/>
            <person name="Peret B."/>
        </authorList>
    </citation>
    <scope>NUCLEOTIDE SEQUENCE [LARGE SCALE GENOMIC DNA]</scope>
    <source>
        <strain evidence="11">cv. Amiga</strain>
    </source>
</reference>
<dbReference type="GO" id="GO:0030599">
    <property type="term" value="F:pectinesterase activity"/>
    <property type="evidence" value="ECO:0007669"/>
    <property type="project" value="UniProtKB-EC"/>
</dbReference>
<dbReference type="UniPathway" id="UPA00545">
    <property type="reaction ID" value="UER00823"/>
</dbReference>
<dbReference type="AlphaFoldDB" id="A0A6A4NPP6"/>
<evidence type="ECO:0000256" key="3">
    <source>
        <dbReference type="ARBA" id="ARBA00008891"/>
    </source>
</evidence>
<proteinExistence type="inferred from homology"/>
<sequence>MSSKSRRNYVICVSLVITLFTANVVFADDNVPIPGDKNQLNNWFNQNVKPLSQRKDTLDPALIAAENAASTINAAIKNIPTGNTKRVIVYIGSGTYVEKIKMEREKPFITLYGAPGSMPNLTYGGTALKYGTVDSATLIVESDYFVAMNMIISNSAPKPDGKRKGAQTLALRAFGDKATFYKVTLHFRIHYVMMHIGIFTKIA</sequence>
<name>A0A6A4NPP6_LUPAL</name>
<dbReference type="Proteomes" id="UP000447434">
    <property type="component" value="Chromosome 17"/>
</dbReference>
<keyword evidence="5" id="KW-0134">Cell wall</keyword>
<organism evidence="10 11">
    <name type="scientific">Lupinus albus</name>
    <name type="common">White lupine</name>
    <name type="synonym">Lupinus termis</name>
    <dbReference type="NCBI Taxonomy" id="3870"/>
    <lineage>
        <taxon>Eukaryota</taxon>
        <taxon>Viridiplantae</taxon>
        <taxon>Streptophyta</taxon>
        <taxon>Embryophyta</taxon>
        <taxon>Tracheophyta</taxon>
        <taxon>Spermatophyta</taxon>
        <taxon>Magnoliopsida</taxon>
        <taxon>eudicotyledons</taxon>
        <taxon>Gunneridae</taxon>
        <taxon>Pentapetalae</taxon>
        <taxon>rosids</taxon>
        <taxon>fabids</taxon>
        <taxon>Fabales</taxon>
        <taxon>Fabaceae</taxon>
        <taxon>Papilionoideae</taxon>
        <taxon>50 kb inversion clade</taxon>
        <taxon>genistoids sensu lato</taxon>
        <taxon>core genistoids</taxon>
        <taxon>Genisteae</taxon>
        <taxon>Lupinus</taxon>
    </lineage>
</organism>